<evidence type="ECO:0000313" key="1">
    <source>
        <dbReference type="EMBL" id="KZS21500.1"/>
    </source>
</evidence>
<dbReference type="EMBL" id="LRGB01000024">
    <property type="protein sequence ID" value="KZS21500.1"/>
    <property type="molecule type" value="Genomic_DNA"/>
</dbReference>
<proteinExistence type="predicted"/>
<evidence type="ECO:0000313" key="2">
    <source>
        <dbReference type="Proteomes" id="UP000076858"/>
    </source>
</evidence>
<protein>
    <submittedName>
        <fullName evidence="1">Uncharacterized protein</fullName>
    </submittedName>
</protein>
<dbReference type="Proteomes" id="UP000076858">
    <property type="component" value="Unassembled WGS sequence"/>
</dbReference>
<gene>
    <name evidence="1" type="ORF">APZ42_011450</name>
</gene>
<comment type="caution">
    <text evidence="1">The sequence shown here is derived from an EMBL/GenBank/DDBJ whole genome shotgun (WGS) entry which is preliminary data.</text>
</comment>
<organism evidence="1 2">
    <name type="scientific">Daphnia magna</name>
    <dbReference type="NCBI Taxonomy" id="35525"/>
    <lineage>
        <taxon>Eukaryota</taxon>
        <taxon>Metazoa</taxon>
        <taxon>Ecdysozoa</taxon>
        <taxon>Arthropoda</taxon>
        <taxon>Crustacea</taxon>
        <taxon>Branchiopoda</taxon>
        <taxon>Diplostraca</taxon>
        <taxon>Cladocera</taxon>
        <taxon>Anomopoda</taxon>
        <taxon>Daphniidae</taxon>
        <taxon>Daphnia</taxon>
    </lineage>
</organism>
<accession>A0A162SP40</accession>
<dbReference type="AlphaFoldDB" id="A0A162SP40"/>
<keyword evidence="2" id="KW-1185">Reference proteome</keyword>
<reference evidence="1 2" key="1">
    <citation type="submission" date="2016-03" db="EMBL/GenBank/DDBJ databases">
        <title>EvidentialGene: Evidence-directed Construction of Genes on Genomes.</title>
        <authorList>
            <person name="Gilbert D.G."/>
            <person name="Choi J.-H."/>
            <person name="Mockaitis K."/>
            <person name="Colbourne J."/>
            <person name="Pfrender M."/>
        </authorList>
    </citation>
    <scope>NUCLEOTIDE SEQUENCE [LARGE SCALE GENOMIC DNA]</scope>
    <source>
        <strain evidence="1 2">Xinb3</strain>
        <tissue evidence="1">Complete organism</tissue>
    </source>
</reference>
<name>A0A162SP40_9CRUS</name>
<sequence length="159" mass="18866">MSKILRSGYITRSATLNEHMKPNIPTSSWTIRVSTEFRDTVEHWDRTRHRSAYKKEKNFTRRLFRYPLELETTPNICKCSRLLWKAYNPTTHTSKKGCNMVSLPLHSCKFRAWSTYKRHNEAPEFETFLLKTSHHNGNIQLTIEPTIDHQRRRSSSNSE</sequence>